<reference evidence="4" key="1">
    <citation type="submission" date="2021-02" db="EMBL/GenBank/DDBJ databases">
        <title>Taxonomy, biology and ecology of Rhodococcus bacteria occurring in California pistachio and other woody hosts as revealed by genome sequence analyses.</title>
        <authorList>
            <person name="Riely B."/>
            <person name="Gai Y."/>
        </authorList>
    </citation>
    <scope>NUCLEOTIDE SEQUENCE</scope>
    <source>
        <strain evidence="4">BP-295</strain>
    </source>
</reference>
<feature type="domain" description="Tyr recombinase" evidence="3">
    <location>
        <begin position="13"/>
        <end position="84"/>
    </location>
</feature>
<proteinExistence type="predicted"/>
<evidence type="ECO:0000256" key="2">
    <source>
        <dbReference type="SAM" id="MobiDB-lite"/>
    </source>
</evidence>
<evidence type="ECO:0000256" key="1">
    <source>
        <dbReference type="ARBA" id="ARBA00023172"/>
    </source>
</evidence>
<dbReference type="GO" id="GO:0006310">
    <property type="term" value="P:DNA recombination"/>
    <property type="evidence" value="ECO:0007669"/>
    <property type="project" value="UniProtKB-KW"/>
</dbReference>
<dbReference type="InterPro" id="IPR013762">
    <property type="entry name" value="Integrase-like_cat_sf"/>
</dbReference>
<keyword evidence="1" id="KW-0233">DNA recombination</keyword>
<dbReference type="Proteomes" id="UP001195196">
    <property type="component" value="Unassembled WGS sequence"/>
</dbReference>
<dbReference type="InterPro" id="IPR011010">
    <property type="entry name" value="DNA_brk_join_enz"/>
</dbReference>
<dbReference type="InterPro" id="IPR002104">
    <property type="entry name" value="Integrase_catalytic"/>
</dbReference>
<dbReference type="EMBL" id="JAFFGU010000032">
    <property type="protein sequence ID" value="MBM7280648.1"/>
    <property type="molecule type" value="Genomic_DNA"/>
</dbReference>
<organism evidence="4 5">
    <name type="scientific">Gordonia rubripertincta</name>
    <name type="common">Rhodococcus corallinus</name>
    <dbReference type="NCBI Taxonomy" id="36822"/>
    <lineage>
        <taxon>Bacteria</taxon>
        <taxon>Bacillati</taxon>
        <taxon>Actinomycetota</taxon>
        <taxon>Actinomycetes</taxon>
        <taxon>Mycobacteriales</taxon>
        <taxon>Gordoniaceae</taxon>
        <taxon>Gordonia</taxon>
    </lineage>
</organism>
<dbReference type="Gene3D" id="1.10.443.10">
    <property type="entry name" value="Intergrase catalytic core"/>
    <property type="match status" value="1"/>
</dbReference>
<evidence type="ECO:0000313" key="4">
    <source>
        <dbReference type="EMBL" id="MBM7280648.1"/>
    </source>
</evidence>
<dbReference type="GO" id="GO:0003677">
    <property type="term" value="F:DNA binding"/>
    <property type="evidence" value="ECO:0007669"/>
    <property type="project" value="InterPro"/>
</dbReference>
<accession>A0AAW4GBT3</accession>
<evidence type="ECO:0000259" key="3">
    <source>
        <dbReference type="Pfam" id="PF00589"/>
    </source>
</evidence>
<comment type="caution">
    <text evidence="4">The sequence shown here is derived from an EMBL/GenBank/DDBJ whole genome shotgun (WGS) entry which is preliminary data.</text>
</comment>
<gene>
    <name evidence="4" type="ORF">JTZ10_23195</name>
</gene>
<name>A0AAW4GBT3_GORRU</name>
<feature type="region of interest" description="Disordered" evidence="2">
    <location>
        <begin position="87"/>
        <end position="112"/>
    </location>
</feature>
<sequence>MPKSVPSGQLREAFEATHSPRDRLILALVAVHALGVKEMQQLSIDDIDLAGGTIAIARRSGRHTLTLDEAVHRLTQHWLDHRHRQLQAQRPTTGVRDGAPSAGGGVDSNDRTIDAADQCPVQATPRATCNRAGSKEAAILRREVETASGQQSPSKECADRAQRFALADHVRVLEWSTATQARFRPESASRAATVERGRQRRVP</sequence>
<protein>
    <submittedName>
        <fullName evidence="4">Tyrosine-type recombinase/integrase</fullName>
    </submittedName>
</protein>
<dbReference type="Pfam" id="PF00589">
    <property type="entry name" value="Phage_integrase"/>
    <property type="match status" value="1"/>
</dbReference>
<evidence type="ECO:0000313" key="5">
    <source>
        <dbReference type="Proteomes" id="UP001195196"/>
    </source>
</evidence>
<dbReference type="SUPFAM" id="SSF56349">
    <property type="entry name" value="DNA breaking-rejoining enzymes"/>
    <property type="match status" value="1"/>
</dbReference>
<feature type="region of interest" description="Disordered" evidence="2">
    <location>
        <begin position="182"/>
        <end position="203"/>
    </location>
</feature>
<feature type="compositionally biased region" description="Basic and acidic residues" evidence="2">
    <location>
        <begin position="183"/>
        <end position="197"/>
    </location>
</feature>
<dbReference type="GO" id="GO:0015074">
    <property type="term" value="P:DNA integration"/>
    <property type="evidence" value="ECO:0007669"/>
    <property type="project" value="InterPro"/>
</dbReference>
<dbReference type="AlphaFoldDB" id="A0AAW4GBT3"/>